<evidence type="ECO:0000313" key="4">
    <source>
        <dbReference type="EMBL" id="KUF18882.1"/>
    </source>
</evidence>
<feature type="region of interest" description="Disordered" evidence="2">
    <location>
        <begin position="1"/>
        <end position="46"/>
    </location>
</feature>
<dbReference type="Gene3D" id="2.60.40.1240">
    <property type="match status" value="1"/>
</dbReference>
<evidence type="ECO:0000256" key="2">
    <source>
        <dbReference type="SAM" id="MobiDB-lite"/>
    </source>
</evidence>
<organism evidence="4 5">
    <name type="scientific">Streptomyces silvensis</name>
    <dbReference type="NCBI Taxonomy" id="1765722"/>
    <lineage>
        <taxon>Bacteria</taxon>
        <taxon>Bacillati</taxon>
        <taxon>Actinomycetota</taxon>
        <taxon>Actinomycetes</taxon>
        <taxon>Kitasatosporales</taxon>
        <taxon>Streptomycetaceae</taxon>
        <taxon>Streptomyces</taxon>
    </lineage>
</organism>
<evidence type="ECO:0000256" key="1">
    <source>
        <dbReference type="ARBA" id="ARBA00022729"/>
    </source>
</evidence>
<reference evidence="4 5" key="1">
    <citation type="submission" date="2015-12" db="EMBL/GenBank/DDBJ databases">
        <title>Draft genome sequence of Streptomyces silvensis ATCC 53525, a producer of novel hormone antagonists.</title>
        <authorList>
            <person name="Johnston C.W."/>
            <person name="Li Y."/>
            <person name="Magarvey N.A."/>
        </authorList>
    </citation>
    <scope>NUCLEOTIDE SEQUENCE [LARGE SCALE GENOMIC DNA]</scope>
    <source>
        <strain evidence="4 5">ATCC 53525</strain>
    </source>
</reference>
<evidence type="ECO:0000259" key="3">
    <source>
        <dbReference type="Pfam" id="PF11611"/>
    </source>
</evidence>
<feature type="domain" description="DUF4352" evidence="3">
    <location>
        <begin position="60"/>
        <end position="149"/>
    </location>
</feature>
<feature type="compositionally biased region" description="Basic and acidic residues" evidence="2">
    <location>
        <begin position="27"/>
        <end position="38"/>
    </location>
</feature>
<proteinExistence type="predicted"/>
<dbReference type="InterPro" id="IPR029051">
    <property type="entry name" value="DUF4352"/>
</dbReference>
<gene>
    <name evidence="4" type="ORF">AT728_07565</name>
</gene>
<keyword evidence="5" id="KW-1185">Reference proteome</keyword>
<dbReference type="Proteomes" id="UP000054804">
    <property type="component" value="Unassembled WGS sequence"/>
</dbReference>
<dbReference type="InterPro" id="IPR029050">
    <property type="entry name" value="Immunoprotect_excell_Ig-like"/>
</dbReference>
<evidence type="ECO:0000313" key="5">
    <source>
        <dbReference type="Proteomes" id="UP000054804"/>
    </source>
</evidence>
<dbReference type="EMBL" id="LOCL01000029">
    <property type="protein sequence ID" value="KUF18882.1"/>
    <property type="molecule type" value="Genomic_DNA"/>
</dbReference>
<protein>
    <recommendedName>
        <fullName evidence="3">DUF4352 domain-containing protein</fullName>
    </recommendedName>
</protein>
<dbReference type="Pfam" id="PF11611">
    <property type="entry name" value="DUF4352"/>
    <property type="match status" value="1"/>
</dbReference>
<sequence length="175" mass="18232">MLAGCSDGGDDKADTKPSKMPPTADADFDKVDTGKEAEEAPSSPVLKVGETKTVALDGVEASLTVKSAEYVGTPAMMEKAKGRYVLLGLTIKNTGSKPLDFSPYGVTSWEDEDTAAQDASTLGYDEGPALDTTYKPGQSLTGKLLLDVGRKGGTVSYAGDLMAEEPAFSVELPES</sequence>
<dbReference type="AlphaFoldDB" id="A0A0W7X8E3"/>
<name>A0A0W7X8E3_9ACTN</name>
<accession>A0A0W7X8E3</accession>
<keyword evidence="1" id="KW-0732">Signal</keyword>
<comment type="caution">
    <text evidence="4">The sequence shown here is derived from an EMBL/GenBank/DDBJ whole genome shotgun (WGS) entry which is preliminary data.</text>
</comment>